<feature type="domain" description="Cadherin" evidence="8">
    <location>
        <begin position="1272"/>
        <end position="1345"/>
    </location>
</feature>
<keyword evidence="2" id="KW-0812">Transmembrane</keyword>
<dbReference type="FunFam" id="2.60.40.60:FF:000092">
    <property type="entry name" value="Protocadherin 8"/>
    <property type="match status" value="1"/>
</dbReference>
<proteinExistence type="predicted"/>
<comment type="subcellular location">
    <subcellularLocation>
        <location evidence="1">Membrane</location>
    </subcellularLocation>
</comment>
<dbReference type="CDD" id="cd11304">
    <property type="entry name" value="Cadherin_repeat"/>
    <property type="match status" value="8"/>
</dbReference>
<dbReference type="STRING" id="224129.A0A1W4WBB5"/>
<evidence type="ECO:0000256" key="1">
    <source>
        <dbReference type="ARBA" id="ARBA00004370"/>
    </source>
</evidence>
<dbReference type="Pfam" id="PF00028">
    <property type="entry name" value="Cadherin"/>
    <property type="match status" value="2"/>
</dbReference>
<dbReference type="PROSITE" id="PS00232">
    <property type="entry name" value="CADHERIN_1"/>
    <property type="match status" value="4"/>
</dbReference>
<keyword evidence="3" id="KW-0677">Repeat</keyword>
<feature type="domain" description="Cadherin" evidence="8">
    <location>
        <begin position="875"/>
        <end position="990"/>
    </location>
</feature>
<keyword evidence="9" id="KW-1185">Reference proteome</keyword>
<gene>
    <name evidence="10 11" type="primary">LOC108734296</name>
</gene>
<dbReference type="Proteomes" id="UP000192223">
    <property type="component" value="Unplaced"/>
</dbReference>
<evidence type="ECO:0000256" key="4">
    <source>
        <dbReference type="ARBA" id="ARBA00022837"/>
    </source>
</evidence>
<dbReference type="GO" id="GO:0005509">
    <property type="term" value="F:calcium ion binding"/>
    <property type="evidence" value="ECO:0007669"/>
    <property type="project" value="UniProtKB-UniRule"/>
</dbReference>
<dbReference type="GO" id="GO:0007156">
    <property type="term" value="P:homophilic cell adhesion via plasma membrane adhesion molecules"/>
    <property type="evidence" value="ECO:0007669"/>
    <property type="project" value="InterPro"/>
</dbReference>
<keyword evidence="4 7" id="KW-0106">Calcium</keyword>
<accession>A0A1W4WBB5</accession>
<dbReference type="KEGG" id="apln:108734296"/>
<evidence type="ECO:0000313" key="10">
    <source>
        <dbReference type="RefSeq" id="XP_018321281.1"/>
    </source>
</evidence>
<keyword evidence="5" id="KW-1133">Transmembrane helix</keyword>
<feature type="domain" description="Cadherin" evidence="8">
    <location>
        <begin position="521"/>
        <end position="626"/>
    </location>
</feature>
<dbReference type="PANTHER" id="PTHR24026:SF133">
    <property type="entry name" value="CADHERIN-RELATED FAMILY MEMBER 2"/>
    <property type="match status" value="1"/>
</dbReference>
<dbReference type="SUPFAM" id="SSF49313">
    <property type="entry name" value="Cadherin-like"/>
    <property type="match status" value="9"/>
</dbReference>
<feature type="domain" description="Cadherin" evidence="8">
    <location>
        <begin position="317"/>
        <end position="403"/>
    </location>
</feature>
<dbReference type="InterPro" id="IPR015919">
    <property type="entry name" value="Cadherin-like_sf"/>
</dbReference>
<dbReference type="GeneID" id="108734296"/>
<dbReference type="Gene3D" id="2.60.40.60">
    <property type="entry name" value="Cadherins"/>
    <property type="match status" value="9"/>
</dbReference>
<dbReference type="RefSeq" id="XP_025828920.1">
    <property type="nucleotide sequence ID" value="XM_025973135.1"/>
</dbReference>
<name>A0A1W4WBB5_AGRPL</name>
<feature type="domain" description="Cadherin" evidence="8">
    <location>
        <begin position="185"/>
        <end position="298"/>
    </location>
</feature>
<feature type="domain" description="Cadherin" evidence="8">
    <location>
        <begin position="627"/>
        <end position="763"/>
    </location>
</feature>
<feature type="domain" description="Cadherin" evidence="8">
    <location>
        <begin position="766"/>
        <end position="873"/>
    </location>
</feature>
<evidence type="ECO:0000313" key="11">
    <source>
        <dbReference type="RefSeq" id="XP_025828920.1"/>
    </source>
</evidence>
<dbReference type="SMART" id="SM00112">
    <property type="entry name" value="CA"/>
    <property type="match status" value="9"/>
</dbReference>
<dbReference type="PANTHER" id="PTHR24026">
    <property type="entry name" value="FAT ATYPICAL CADHERIN-RELATED"/>
    <property type="match status" value="1"/>
</dbReference>
<dbReference type="PROSITE" id="PS50268">
    <property type="entry name" value="CADHERIN_2"/>
    <property type="match status" value="10"/>
</dbReference>
<evidence type="ECO:0000256" key="5">
    <source>
        <dbReference type="ARBA" id="ARBA00022989"/>
    </source>
</evidence>
<evidence type="ECO:0000313" key="9">
    <source>
        <dbReference type="Proteomes" id="UP000192223"/>
    </source>
</evidence>
<evidence type="ECO:0000256" key="7">
    <source>
        <dbReference type="PROSITE-ProRule" id="PRU00043"/>
    </source>
</evidence>
<evidence type="ECO:0000259" key="8">
    <source>
        <dbReference type="PROSITE" id="PS50268"/>
    </source>
</evidence>
<dbReference type="InterPro" id="IPR020894">
    <property type="entry name" value="Cadherin_CS"/>
</dbReference>
<sequence length="1539" mass="173145">MIDERQNIQLNKAKPPRTKVTKENLTLITYMVFKKIKMKKKIILLSLTTLLINCTSIHGATWEFVPNDMDDRVSLNNEGEVPIIYMDEEIKEYITIAYMTYTGPEPPTASFQSPPRGNTTLGLVFVQNSTYNNYWALVVTEKQDYESSMWDTNPRYLFTVAADDYSLSPVLIINNIDDNPPVLETATDTTCSIPENYIGPSNCTFTISDLDGWINYMTYEIVGTFNEENLFAFRLEDESSITNTTYKATLILHTIDELDFETRSIYFFDLIARDSGNNTGRLKIYVEVEDMPDMPPVWTSVFASLQFDEKTEQTYSVNAIDGDIGLNWEINYWLTTSNSEWEGFFEIENKTGVITINPIDRDALDNSIYYFTIFAYEVPDPTWMINQSVTVIVNDVNDNIPVITMSPLSVSIEENKTLSLPINITINDIDTGNNAVYRVQLLDDTNNGYNEAFQIVPNQGYKEWTFYLSVSDSSLLDYENEAWQELTFQVRSLEIQNQSHIDIKTVNVSLINWNDEYPIFESSEYEVTINETLGINEVVAVVFATDRDIGDTVTHSLLGTAMNRVMSIDPETGEIRTTVDRAFDYETSNEVIIQVKAEDSMNDTHHSVVAQLTVTVLDVNDKTPTISVPSTVISVEENQNDGFVISDGITAADPDSTANLVFSIEWDSPTTYATKYGQRVDSQYYLNSVLVETKNISEGPGGYARAVLTVNEIIANNTPDYERFDTLFLTLKVEDLNQEVNDGTATVVFSISIIDLNDNAPIFTNSSITANNSVVENALAGTIIGTITATDADGVNYNVVSYSLRSADDETPDDWVLIDNNTGQLTVKSSNTIDADIPIYYLNYIVEATDGYWITEAEISIFIIDTNDNTPIIQSNLSKPFEIYEKSEDNTSVTLIEVTDADRDSPYNEVYFTLSSENEEVYQLFTFDPLSGLFYVRKRSNYELDRDFGTQSFAIAFTVTDNYFGTGISHAVNSNFQVNLLDINDQIPKITNTSVTTSENVLKGDCIGNLIAYDYDEEGTDNTKIAFTIMDISKRSDAISNPPEDMFTVTTDENFETQIASVCTNYDLKGHFGTYEVLIQTHDFGTFPSAQYYNQTLDFLIEKYNFEAPTIIYPQNRSIIYLSKTQTSYAQLYLYNRETLDPFSATDNQGEKWDIQFSIVKEQTSSGEETSFFAFQQTAVSNARLVLTSTPDYNSEYELSIMANCNCSGDEPFTSNININIRFHDLSAEPIFSQSTQNLSFYENTTGLNTTEIIAPAYWNADGNAWDEFPIYYLIETDSTGDCFVLDSVTRELTLVKMLDREEIDSHTLTVQASQSSKGTASPSPSARLTIFIEVLDVNDNPPHFNSSRYFGGVTTSTTIGSRILTLEAYDLDIDVLTFSIDEESLEISDSSLRGINNPFIVNGTTGDITLNFQVLASMLGHFTFQAIVTDLANHTDETSVKIYIASESNRVRFTFEASQSTVRARYSTIISVLEDILHYVANIESIQPSTDNSGNTLTDQTDVITHFIDEENNEVVDASTIQSYVIINKTNICFPNKY</sequence>
<feature type="domain" description="Cadherin" evidence="8">
    <location>
        <begin position="1143"/>
        <end position="1232"/>
    </location>
</feature>
<evidence type="ECO:0000256" key="2">
    <source>
        <dbReference type="ARBA" id="ARBA00022692"/>
    </source>
</evidence>
<dbReference type="PRINTS" id="PR00205">
    <property type="entry name" value="CADHERIN"/>
</dbReference>
<feature type="domain" description="Cadherin" evidence="8">
    <location>
        <begin position="989"/>
        <end position="1111"/>
    </location>
</feature>
<dbReference type="OrthoDB" id="6379298at2759"/>
<keyword evidence="6" id="KW-0472">Membrane</keyword>
<dbReference type="InterPro" id="IPR002126">
    <property type="entry name" value="Cadherin-like_dom"/>
</dbReference>
<dbReference type="GO" id="GO:0005886">
    <property type="term" value="C:plasma membrane"/>
    <property type="evidence" value="ECO:0007669"/>
    <property type="project" value="UniProtKB-SubCell"/>
</dbReference>
<organism evidence="9 10">
    <name type="scientific">Agrilus planipennis</name>
    <name type="common">Emerald ash borer</name>
    <name type="synonym">Agrilus marcopoli</name>
    <dbReference type="NCBI Taxonomy" id="224129"/>
    <lineage>
        <taxon>Eukaryota</taxon>
        <taxon>Metazoa</taxon>
        <taxon>Ecdysozoa</taxon>
        <taxon>Arthropoda</taxon>
        <taxon>Hexapoda</taxon>
        <taxon>Insecta</taxon>
        <taxon>Pterygota</taxon>
        <taxon>Neoptera</taxon>
        <taxon>Endopterygota</taxon>
        <taxon>Coleoptera</taxon>
        <taxon>Polyphaga</taxon>
        <taxon>Elateriformia</taxon>
        <taxon>Buprestoidea</taxon>
        <taxon>Buprestidae</taxon>
        <taxon>Agrilinae</taxon>
        <taxon>Agrilus</taxon>
    </lineage>
</organism>
<protein>
    <submittedName>
        <fullName evidence="10">Protocadherin Fat 4 isoform X1</fullName>
    </submittedName>
    <submittedName>
        <fullName evidence="11">Protocadherin Fat 4 isoform X2</fullName>
    </submittedName>
</protein>
<evidence type="ECO:0000256" key="3">
    <source>
        <dbReference type="ARBA" id="ARBA00022737"/>
    </source>
</evidence>
<evidence type="ECO:0000256" key="6">
    <source>
        <dbReference type="ARBA" id="ARBA00023136"/>
    </source>
</evidence>
<reference evidence="10 11" key="1">
    <citation type="submission" date="2025-04" db="UniProtKB">
        <authorList>
            <consortium name="RefSeq"/>
        </authorList>
    </citation>
    <scope>IDENTIFICATION</scope>
    <source>
        <tissue evidence="10 11">Entire body</tissue>
    </source>
</reference>
<feature type="domain" description="Cadherin" evidence="8">
    <location>
        <begin position="404"/>
        <end position="520"/>
    </location>
</feature>
<dbReference type="RefSeq" id="XP_018321281.1">
    <property type="nucleotide sequence ID" value="XM_018465779.1"/>
</dbReference>